<sequence>MIWNETKYVYILCSESYLKMTQC</sequence>
<dbReference type="AlphaFoldDB" id="A0A0A8Y805"/>
<evidence type="ECO:0000313" key="1">
    <source>
        <dbReference type="EMBL" id="JAD21308.1"/>
    </source>
</evidence>
<name>A0A0A8Y805_ARUDO</name>
<accession>A0A0A8Y805</accession>
<proteinExistence type="predicted"/>
<organism evidence="1">
    <name type="scientific">Arundo donax</name>
    <name type="common">Giant reed</name>
    <name type="synonym">Donax arundinaceus</name>
    <dbReference type="NCBI Taxonomy" id="35708"/>
    <lineage>
        <taxon>Eukaryota</taxon>
        <taxon>Viridiplantae</taxon>
        <taxon>Streptophyta</taxon>
        <taxon>Embryophyta</taxon>
        <taxon>Tracheophyta</taxon>
        <taxon>Spermatophyta</taxon>
        <taxon>Magnoliopsida</taxon>
        <taxon>Liliopsida</taxon>
        <taxon>Poales</taxon>
        <taxon>Poaceae</taxon>
        <taxon>PACMAD clade</taxon>
        <taxon>Arundinoideae</taxon>
        <taxon>Arundineae</taxon>
        <taxon>Arundo</taxon>
    </lineage>
</organism>
<protein>
    <submittedName>
        <fullName evidence="1">Uncharacterized protein</fullName>
    </submittedName>
</protein>
<reference evidence="1" key="1">
    <citation type="submission" date="2014-09" db="EMBL/GenBank/DDBJ databases">
        <authorList>
            <person name="Magalhaes I.L.F."/>
            <person name="Oliveira U."/>
            <person name="Santos F.R."/>
            <person name="Vidigal T.H.D.A."/>
            <person name="Brescovit A.D."/>
            <person name="Santos A.J."/>
        </authorList>
    </citation>
    <scope>NUCLEOTIDE SEQUENCE</scope>
    <source>
        <tissue evidence="1">Shoot tissue taken approximately 20 cm above the soil surface</tissue>
    </source>
</reference>
<dbReference type="EMBL" id="GBRH01276587">
    <property type="protein sequence ID" value="JAD21308.1"/>
    <property type="molecule type" value="Transcribed_RNA"/>
</dbReference>
<reference evidence="1" key="2">
    <citation type="journal article" date="2015" name="Data Brief">
        <title>Shoot transcriptome of the giant reed, Arundo donax.</title>
        <authorList>
            <person name="Barrero R.A."/>
            <person name="Guerrero F.D."/>
            <person name="Moolhuijzen P."/>
            <person name="Goolsby J.A."/>
            <person name="Tidwell J."/>
            <person name="Bellgard S.E."/>
            <person name="Bellgard M.I."/>
        </authorList>
    </citation>
    <scope>NUCLEOTIDE SEQUENCE</scope>
    <source>
        <tissue evidence="1">Shoot tissue taken approximately 20 cm above the soil surface</tissue>
    </source>
</reference>